<dbReference type="InterPro" id="IPR016651">
    <property type="entry name" value="LCMT1"/>
</dbReference>
<comment type="function">
    <text evidence="8">Methylates the carboxyl group of the C-terminal leucine residue of protein phosphatase 2A catalytic subunits to form alpha-leucine ester residues.</text>
</comment>
<reference evidence="11 12" key="1">
    <citation type="journal article" date="2015" name="Fungal Genet. Biol.">
        <title>Evolution of novel wood decay mechanisms in Agaricales revealed by the genome sequences of Fistulina hepatica and Cylindrobasidium torrendii.</title>
        <authorList>
            <person name="Floudas D."/>
            <person name="Held B.W."/>
            <person name="Riley R."/>
            <person name="Nagy L.G."/>
            <person name="Koehler G."/>
            <person name="Ransdell A.S."/>
            <person name="Younus H."/>
            <person name="Chow J."/>
            <person name="Chiniquy J."/>
            <person name="Lipzen A."/>
            <person name="Tritt A."/>
            <person name="Sun H."/>
            <person name="Haridas S."/>
            <person name="LaButti K."/>
            <person name="Ohm R.A."/>
            <person name="Kues U."/>
            <person name="Blanchette R.A."/>
            <person name="Grigoriev I.V."/>
            <person name="Minto R.E."/>
            <person name="Hibbett D.S."/>
        </authorList>
    </citation>
    <scope>NUCLEOTIDE SEQUENCE [LARGE SCALE GENOMIC DNA]</scope>
    <source>
        <strain evidence="11 12">FP15055 ss-10</strain>
    </source>
</reference>
<feature type="binding site" evidence="9">
    <location>
        <begin position="184"/>
        <end position="185"/>
    </location>
    <ligand>
        <name>S-adenosyl-L-methionine</name>
        <dbReference type="ChEBI" id="CHEBI:59789"/>
    </ligand>
</feature>
<evidence type="ECO:0000256" key="3">
    <source>
        <dbReference type="ARBA" id="ARBA00012834"/>
    </source>
</evidence>
<dbReference type="AlphaFoldDB" id="A0A0D7BSI9"/>
<sequence length="364" mass="40031">MRPHTIPNSPFPRSFNESTHASSDPDAPTRATDGDASLARLSAVRKGYLNDDFAALFVPRAHLQPNRAPLINIGTWVRTIAIDRLVDQWLLRCEDQGVQAQIVSLGAGSDSRFWKLMAGSHASTLAKYVEVDFSEITGKKAMTIRKDRTLNGYLGPDTSPQLDNLSAGGGTGISSSVYNLVPADIRCPPDEALSALFTPDTPILSKTVPTLLLFECVLAYMPPSDSEALLAWFAAQFTDSAPLGAVVYEMFGLEDSFGKMMISNLKSRGVSLPGVVPYKDQASLPNRFTKTGFSRSQAWTLKDIRKEYIEAEEHERVSTLELVDEIEEIDLVLSHYAITSGILVPQGLERWFAWDLPKLQQGQV</sequence>
<dbReference type="STRING" id="1314674.A0A0D7BSI9"/>
<evidence type="ECO:0000256" key="8">
    <source>
        <dbReference type="PIRNR" id="PIRNR016305"/>
    </source>
</evidence>
<dbReference type="Proteomes" id="UP000054007">
    <property type="component" value="Unassembled WGS sequence"/>
</dbReference>
<evidence type="ECO:0000256" key="4">
    <source>
        <dbReference type="ARBA" id="ARBA00017497"/>
    </source>
</evidence>
<accession>A0A0D7BSI9</accession>
<dbReference type="Pfam" id="PF04072">
    <property type="entry name" value="LCM"/>
    <property type="match status" value="1"/>
</dbReference>
<keyword evidence="7 8" id="KW-0949">S-adenosyl-L-methionine</keyword>
<evidence type="ECO:0000256" key="10">
    <source>
        <dbReference type="SAM" id="MobiDB-lite"/>
    </source>
</evidence>
<dbReference type="Gene3D" id="3.40.50.150">
    <property type="entry name" value="Vaccinia Virus protein VP39"/>
    <property type="match status" value="1"/>
</dbReference>
<keyword evidence="6 8" id="KW-0808">Transferase</keyword>
<organism evidence="11 12">
    <name type="scientific">Cylindrobasidium torrendii FP15055 ss-10</name>
    <dbReference type="NCBI Taxonomy" id="1314674"/>
    <lineage>
        <taxon>Eukaryota</taxon>
        <taxon>Fungi</taxon>
        <taxon>Dikarya</taxon>
        <taxon>Basidiomycota</taxon>
        <taxon>Agaricomycotina</taxon>
        <taxon>Agaricomycetes</taxon>
        <taxon>Agaricomycetidae</taxon>
        <taxon>Agaricales</taxon>
        <taxon>Marasmiineae</taxon>
        <taxon>Physalacriaceae</taxon>
        <taxon>Cylindrobasidium</taxon>
    </lineage>
</organism>
<dbReference type="PANTHER" id="PTHR13600">
    <property type="entry name" value="LEUCINE CARBOXYL METHYLTRANSFERASE"/>
    <property type="match status" value="1"/>
</dbReference>
<dbReference type="InterPro" id="IPR029063">
    <property type="entry name" value="SAM-dependent_MTases_sf"/>
</dbReference>
<evidence type="ECO:0000313" key="12">
    <source>
        <dbReference type="Proteomes" id="UP000054007"/>
    </source>
</evidence>
<keyword evidence="5 8" id="KW-0489">Methyltransferase</keyword>
<evidence type="ECO:0000256" key="6">
    <source>
        <dbReference type="ARBA" id="ARBA00022679"/>
    </source>
</evidence>
<dbReference type="OrthoDB" id="203237at2759"/>
<evidence type="ECO:0000256" key="9">
    <source>
        <dbReference type="PIRSR" id="PIRSR016305-1"/>
    </source>
</evidence>
<dbReference type="PIRSF" id="PIRSF016305">
    <property type="entry name" value="LCM_mtfrase"/>
    <property type="match status" value="1"/>
</dbReference>
<keyword evidence="12" id="KW-1185">Reference proteome</keyword>
<protein>
    <recommendedName>
        <fullName evidence="4 8">Leucine carboxyl methyltransferase 1</fullName>
        <ecNumber evidence="3 8">2.1.1.233</ecNumber>
    </recommendedName>
</protein>
<feature type="binding site" evidence="9">
    <location>
        <position position="106"/>
    </location>
    <ligand>
        <name>S-adenosyl-L-methionine</name>
        <dbReference type="ChEBI" id="CHEBI:59789"/>
    </ligand>
</feature>
<evidence type="ECO:0000256" key="2">
    <source>
        <dbReference type="ARBA" id="ARBA00010703"/>
    </source>
</evidence>
<proteinExistence type="inferred from homology"/>
<dbReference type="EMBL" id="KN880437">
    <property type="protein sequence ID" value="KIY73200.1"/>
    <property type="molecule type" value="Genomic_DNA"/>
</dbReference>
<dbReference type="PANTHER" id="PTHR13600:SF21">
    <property type="entry name" value="LEUCINE CARBOXYL METHYLTRANSFERASE 1"/>
    <property type="match status" value="1"/>
</dbReference>
<dbReference type="GO" id="GO:0018423">
    <property type="term" value="F:protein C-terminal leucine carboxyl O-methyltransferase activity"/>
    <property type="evidence" value="ECO:0007669"/>
    <property type="project" value="UniProtKB-EC"/>
</dbReference>
<evidence type="ECO:0000256" key="5">
    <source>
        <dbReference type="ARBA" id="ARBA00022603"/>
    </source>
</evidence>
<dbReference type="InterPro" id="IPR007213">
    <property type="entry name" value="Ppm1/Ppm2/Tcmp"/>
</dbReference>
<dbReference type="SUPFAM" id="SSF53335">
    <property type="entry name" value="S-adenosyl-L-methionine-dependent methyltransferases"/>
    <property type="match status" value="1"/>
</dbReference>
<evidence type="ECO:0000256" key="7">
    <source>
        <dbReference type="ARBA" id="ARBA00022691"/>
    </source>
</evidence>
<name>A0A0D7BSI9_9AGAR</name>
<dbReference type="EC" id="2.1.1.233" evidence="3 8"/>
<evidence type="ECO:0000313" key="11">
    <source>
        <dbReference type="EMBL" id="KIY73200.1"/>
    </source>
</evidence>
<feature type="binding site" evidence="9">
    <location>
        <position position="215"/>
    </location>
    <ligand>
        <name>S-adenosyl-L-methionine</name>
        <dbReference type="ChEBI" id="CHEBI:59789"/>
    </ligand>
</feature>
<comment type="similarity">
    <text evidence="2 8">Belongs to the methyltransferase superfamily. LCMT family.</text>
</comment>
<feature type="binding site" evidence="9">
    <location>
        <position position="78"/>
    </location>
    <ligand>
        <name>S-adenosyl-L-methionine</name>
        <dbReference type="ChEBI" id="CHEBI:59789"/>
    </ligand>
</feature>
<comment type="catalytic activity">
    <reaction evidence="1 8">
        <text>[phosphatase 2A protein]-C-terminal L-leucine + S-adenosyl-L-methionine = [phosphatase 2A protein]-C-terminal L-leucine methyl ester + S-adenosyl-L-homocysteine</text>
        <dbReference type="Rhea" id="RHEA:48544"/>
        <dbReference type="Rhea" id="RHEA-COMP:12134"/>
        <dbReference type="Rhea" id="RHEA-COMP:12135"/>
        <dbReference type="ChEBI" id="CHEBI:57856"/>
        <dbReference type="ChEBI" id="CHEBI:59789"/>
        <dbReference type="ChEBI" id="CHEBI:90516"/>
        <dbReference type="ChEBI" id="CHEBI:90517"/>
        <dbReference type="EC" id="2.1.1.233"/>
    </reaction>
</comment>
<feature type="region of interest" description="Disordered" evidence="10">
    <location>
        <begin position="1"/>
        <end position="33"/>
    </location>
</feature>
<gene>
    <name evidence="11" type="ORF">CYLTODRAFT_406795</name>
</gene>
<evidence type="ECO:0000256" key="1">
    <source>
        <dbReference type="ARBA" id="ARBA00000724"/>
    </source>
</evidence>
<dbReference type="GO" id="GO:0032259">
    <property type="term" value="P:methylation"/>
    <property type="evidence" value="ECO:0007669"/>
    <property type="project" value="UniProtKB-KW"/>
</dbReference>